<dbReference type="AlphaFoldDB" id="W9Q7Y7"/>
<dbReference type="EMBL" id="JH650968">
    <property type="protein sequence ID" value="EXA53659.1"/>
    <property type="molecule type" value="Genomic_DNA"/>
</dbReference>
<dbReference type="SMART" id="SM00066">
    <property type="entry name" value="GAL4"/>
    <property type="match status" value="1"/>
</dbReference>
<feature type="domain" description="Zn(2)-C6 fungal-type" evidence="3">
    <location>
        <begin position="9"/>
        <end position="36"/>
    </location>
</feature>
<dbReference type="GO" id="GO:0008270">
    <property type="term" value="F:zinc ion binding"/>
    <property type="evidence" value="ECO:0007669"/>
    <property type="project" value="InterPro"/>
</dbReference>
<feature type="compositionally biased region" description="Low complexity" evidence="2">
    <location>
        <begin position="222"/>
        <end position="242"/>
    </location>
</feature>
<feature type="region of interest" description="Disordered" evidence="2">
    <location>
        <begin position="207"/>
        <end position="242"/>
    </location>
</feature>
<evidence type="ECO:0000256" key="2">
    <source>
        <dbReference type="SAM" id="MobiDB-lite"/>
    </source>
</evidence>
<dbReference type="PROSITE" id="PS50048">
    <property type="entry name" value="ZN2_CY6_FUNGAL_2"/>
    <property type="match status" value="1"/>
</dbReference>
<accession>W9Q7Y7</accession>
<dbReference type="SUPFAM" id="SSF57701">
    <property type="entry name" value="Zn2/Cys6 DNA-binding domain"/>
    <property type="match status" value="1"/>
</dbReference>
<dbReference type="PROSITE" id="PS00463">
    <property type="entry name" value="ZN2_CY6_FUNGAL_1"/>
    <property type="match status" value="1"/>
</dbReference>
<reference evidence="4" key="2">
    <citation type="submission" date="2012-05" db="EMBL/GenBank/DDBJ databases">
        <title>Annotation of the Genome Sequence of Fusarium oxysporum HDV247.</title>
        <authorList>
            <consortium name="The Broad Institute Genomics Platform"/>
            <person name="Ma L.-J."/>
            <person name="Corby-Kistler H."/>
            <person name="Broz K."/>
            <person name="Gale L.R."/>
            <person name="Jonkers W."/>
            <person name="O'Donnell K."/>
            <person name="Ploetz R."/>
            <person name="Steinberg C."/>
            <person name="Schwartz D.C."/>
            <person name="VanEtten H."/>
            <person name="Zhou S."/>
            <person name="Young S.K."/>
            <person name="Zeng Q."/>
            <person name="Gargeya S."/>
            <person name="Fitzgerald M."/>
            <person name="Abouelleil A."/>
            <person name="Alvarado L."/>
            <person name="Chapman S.B."/>
            <person name="Gainer-Dewar J."/>
            <person name="Goldberg J."/>
            <person name="Griggs A."/>
            <person name="Gujja S."/>
            <person name="Hansen M."/>
            <person name="Howarth C."/>
            <person name="Imamovic A."/>
            <person name="Ireland A."/>
            <person name="Larimer J."/>
            <person name="McCowan C."/>
            <person name="Murphy C."/>
            <person name="Pearson M."/>
            <person name="Poon T.W."/>
            <person name="Priest M."/>
            <person name="Roberts A."/>
            <person name="Saif S."/>
            <person name="Shea T."/>
            <person name="Sykes S."/>
            <person name="Wortman J."/>
            <person name="Nusbaum C."/>
            <person name="Birren B."/>
        </authorList>
    </citation>
    <scope>NUCLEOTIDE SEQUENCE</scope>
    <source>
        <strain evidence="4">HDV247</strain>
    </source>
</reference>
<evidence type="ECO:0000256" key="1">
    <source>
        <dbReference type="ARBA" id="ARBA00023242"/>
    </source>
</evidence>
<dbReference type="CDD" id="cd00067">
    <property type="entry name" value="GAL4"/>
    <property type="match status" value="1"/>
</dbReference>
<dbReference type="HOGENOM" id="CLU_045851_0_0_1"/>
<dbReference type="OrthoDB" id="2123952at2759"/>
<dbReference type="InterPro" id="IPR001138">
    <property type="entry name" value="Zn2Cys6_DnaBD"/>
</dbReference>
<evidence type="ECO:0000259" key="3">
    <source>
        <dbReference type="PROSITE" id="PS50048"/>
    </source>
</evidence>
<dbReference type="Pfam" id="PF00172">
    <property type="entry name" value="Zn_clus"/>
    <property type="match status" value="1"/>
</dbReference>
<protein>
    <recommendedName>
        <fullName evidence="3">Zn(2)-C6 fungal-type domain-containing protein</fullName>
    </recommendedName>
</protein>
<keyword evidence="1" id="KW-0539">Nucleus</keyword>
<dbReference type="Proteomes" id="UP000030751">
    <property type="component" value="Unassembled WGS sequence"/>
</dbReference>
<sequence>MGRRRGWKACSTCRRRKVKCDDGRPCIPCKTRHLQCDNLVGQSTELVHTDRRTSANTANSYTYFFYRIRQRSSSLQGFGYVLGDGNLIVELKVLPVLRKAMSMLKEGEVQRICYGDLTIEILLSEARESAKLSVLHNGQVCITAEFFGEAPGQEVTVLLWKIADGTTRKLGPAQWIGSARWCIVMNYNDLIGHAVIFTRRQGEEVISAPVPPGPNKSPFLESSPSPFDESTSSSVPVGSAVGSPQAELEPTAWMYTFGFGTSARKDILIKYNSVCYTYRAYASLKTGLRTLVEQQAEQARHLTRLSITPYRIHYCTETYIENQLHLEANFSKDVSDRSISIKAYSPGQKGWPIRSQQHKQASQCSIFIDLDDCHGNIIVFNCDDEYIASFPVKRRWIPYCDRKLHQMKIGQMHDLDIYNSFSSYVRSSITEDLEWYSQPLDKLGLINRKEMVSELVRSGREVHWRKDRQNLGEAFRGMQFRAFEKMWKAECSGQARFPALHFD</sequence>
<dbReference type="GO" id="GO:0000981">
    <property type="term" value="F:DNA-binding transcription factor activity, RNA polymerase II-specific"/>
    <property type="evidence" value="ECO:0007669"/>
    <property type="project" value="InterPro"/>
</dbReference>
<proteinExistence type="predicted"/>
<reference evidence="4" key="1">
    <citation type="submission" date="2011-10" db="EMBL/GenBank/DDBJ databases">
        <title>The Genome Sequence of Fusarium oxysporum HDV247.</title>
        <authorList>
            <consortium name="The Broad Institute Genome Sequencing Platform"/>
            <person name="Ma L.-J."/>
            <person name="Gale L.R."/>
            <person name="Schwartz D.C."/>
            <person name="Zhou S."/>
            <person name="Corby-Kistler H."/>
            <person name="Young S.K."/>
            <person name="Zeng Q."/>
            <person name="Gargeya S."/>
            <person name="Fitzgerald M."/>
            <person name="Haas B."/>
            <person name="Abouelleil A."/>
            <person name="Alvarado L."/>
            <person name="Arachchi H.M."/>
            <person name="Berlin A."/>
            <person name="Brown A."/>
            <person name="Chapman S.B."/>
            <person name="Chen Z."/>
            <person name="Dunbar C."/>
            <person name="Freedman E."/>
            <person name="Gearin G."/>
            <person name="Goldberg J."/>
            <person name="Griggs A."/>
            <person name="Gujja S."/>
            <person name="Heiman D."/>
            <person name="Howarth C."/>
            <person name="Larson L."/>
            <person name="Lui A."/>
            <person name="MacDonald P.J.P."/>
            <person name="Montmayeur A."/>
            <person name="Murphy C."/>
            <person name="Neiman D."/>
            <person name="Pearson M."/>
            <person name="Priest M."/>
            <person name="Roberts A."/>
            <person name="Saif S."/>
            <person name="Shea T."/>
            <person name="Shenoy N."/>
            <person name="Sisk P."/>
            <person name="Stolte C."/>
            <person name="Sykes S."/>
            <person name="Wortman J."/>
            <person name="Nusbaum C."/>
            <person name="Birren B."/>
        </authorList>
    </citation>
    <scope>NUCLEOTIDE SEQUENCE [LARGE SCALE GENOMIC DNA]</scope>
    <source>
        <strain evidence="4">HDV247</strain>
    </source>
</reference>
<gene>
    <name evidence="4" type="ORF">FOVG_01394</name>
</gene>
<dbReference type="InterPro" id="IPR036864">
    <property type="entry name" value="Zn2-C6_fun-type_DNA-bd_sf"/>
</dbReference>
<dbReference type="Gene3D" id="4.10.240.10">
    <property type="entry name" value="Zn(2)-C6 fungal-type DNA-binding domain"/>
    <property type="match status" value="1"/>
</dbReference>
<organism evidence="4">
    <name type="scientific">Fusarium oxysporum f. sp. pisi HDV247</name>
    <dbReference type="NCBI Taxonomy" id="1080344"/>
    <lineage>
        <taxon>Eukaryota</taxon>
        <taxon>Fungi</taxon>
        <taxon>Dikarya</taxon>
        <taxon>Ascomycota</taxon>
        <taxon>Pezizomycotina</taxon>
        <taxon>Sordariomycetes</taxon>
        <taxon>Hypocreomycetidae</taxon>
        <taxon>Hypocreales</taxon>
        <taxon>Nectriaceae</taxon>
        <taxon>Fusarium</taxon>
        <taxon>Fusarium oxysporum species complex</taxon>
    </lineage>
</organism>
<evidence type="ECO:0000313" key="4">
    <source>
        <dbReference type="EMBL" id="EXA53659.1"/>
    </source>
</evidence>
<name>W9Q7Y7_FUSOX</name>